<dbReference type="Proteomes" id="UP000543836">
    <property type="component" value="Unassembled WGS sequence"/>
</dbReference>
<evidence type="ECO:0000313" key="3">
    <source>
        <dbReference type="Proteomes" id="UP000543836"/>
    </source>
</evidence>
<evidence type="ECO:0000313" key="2">
    <source>
        <dbReference type="EMBL" id="MBB4571364.1"/>
    </source>
</evidence>
<dbReference type="EMBL" id="JACIIG010000023">
    <property type="protein sequence ID" value="MBB4571364.1"/>
    <property type="molecule type" value="Genomic_DNA"/>
</dbReference>
<name>A0A7W7ENA2_9HYPH</name>
<organism evidence="2 3">
    <name type="scientific">Rhizobium leucaenae</name>
    <dbReference type="NCBI Taxonomy" id="29450"/>
    <lineage>
        <taxon>Bacteria</taxon>
        <taxon>Pseudomonadati</taxon>
        <taxon>Pseudomonadota</taxon>
        <taxon>Alphaproteobacteria</taxon>
        <taxon>Hyphomicrobiales</taxon>
        <taxon>Rhizobiaceae</taxon>
        <taxon>Rhizobium/Agrobacterium group</taxon>
        <taxon>Rhizobium</taxon>
    </lineage>
</organism>
<reference evidence="2 3" key="1">
    <citation type="submission" date="2020-08" db="EMBL/GenBank/DDBJ databases">
        <title>Genomic Encyclopedia of Type Strains, Phase IV (KMG-V): Genome sequencing to study the core and pangenomes of soil and plant-associated prokaryotes.</title>
        <authorList>
            <person name="Whitman W."/>
        </authorList>
    </citation>
    <scope>NUCLEOTIDE SEQUENCE [LARGE SCALE GENOMIC DNA]</scope>
    <source>
        <strain evidence="2 3">SEMIA 492</strain>
    </source>
</reference>
<comment type="caution">
    <text evidence="2">The sequence shown here is derived from an EMBL/GenBank/DDBJ whole genome shotgun (WGS) entry which is preliminary data.</text>
</comment>
<accession>A0A7W7ENA2</accession>
<dbReference type="AlphaFoldDB" id="A0A7W7ENA2"/>
<protein>
    <submittedName>
        <fullName evidence="2">Uncharacterized protein</fullName>
    </submittedName>
</protein>
<gene>
    <name evidence="2" type="ORF">GGE60_005525</name>
</gene>
<feature type="compositionally biased region" description="Basic residues" evidence="1">
    <location>
        <begin position="33"/>
        <end position="42"/>
    </location>
</feature>
<feature type="compositionally biased region" description="Low complexity" evidence="1">
    <location>
        <begin position="53"/>
        <end position="63"/>
    </location>
</feature>
<keyword evidence="3" id="KW-1185">Reference proteome</keyword>
<feature type="region of interest" description="Disordered" evidence="1">
    <location>
        <begin position="1"/>
        <end position="145"/>
    </location>
</feature>
<proteinExistence type="predicted"/>
<feature type="compositionally biased region" description="Basic and acidic residues" evidence="1">
    <location>
        <begin position="19"/>
        <end position="32"/>
    </location>
</feature>
<feature type="compositionally biased region" description="Polar residues" evidence="1">
    <location>
        <begin position="70"/>
        <end position="80"/>
    </location>
</feature>
<feature type="compositionally biased region" description="Polar residues" evidence="1">
    <location>
        <begin position="87"/>
        <end position="98"/>
    </location>
</feature>
<sequence>MQRRIDCCRRPRSRISSIPEKEKRQAGRELRPPRPRPRRRGLRSANILDGVRRATPSTRSPTRCLPSGCLSCSRQATTRAPSLRKTPMSSAARSQSMRTALYGRMRDPGGSSSLILQTGRLPSMRRRPDDRNDGPNQPRCSARSPKTILRQYGGILQLNHLEPRRASPMGFTSTSGNTTLRGRELIEIAN</sequence>
<evidence type="ECO:0000256" key="1">
    <source>
        <dbReference type="SAM" id="MobiDB-lite"/>
    </source>
</evidence>